<evidence type="ECO:0000313" key="3">
    <source>
        <dbReference type="EMBL" id="MFC5479643.1"/>
    </source>
</evidence>
<gene>
    <name evidence="3" type="ORF">ACFPQ5_15710</name>
</gene>
<keyword evidence="2" id="KW-0732">Signal</keyword>
<name>A0ABW0MP32_9BURK</name>
<evidence type="ECO:0000256" key="1">
    <source>
        <dbReference type="SAM" id="MobiDB-lite"/>
    </source>
</evidence>
<dbReference type="RefSeq" id="WP_379757503.1">
    <property type="nucleotide sequence ID" value="NZ_JBHSMR010000013.1"/>
</dbReference>
<sequence>MRRVFVIFLILLFPLNVFALSMSVASDRHAAAVEQVMPAALADAGMEMDQPSLGELDPDEPPSGMDYHDSVSGEGQPVAPLPPDGSISSHVPFRHGLAPFPPIKPPPVR</sequence>
<evidence type="ECO:0000256" key="2">
    <source>
        <dbReference type="SAM" id="SignalP"/>
    </source>
</evidence>
<proteinExistence type="predicted"/>
<evidence type="ECO:0000313" key="4">
    <source>
        <dbReference type="Proteomes" id="UP001596101"/>
    </source>
</evidence>
<accession>A0ABW0MP32</accession>
<evidence type="ECO:0008006" key="5">
    <source>
        <dbReference type="Google" id="ProtNLM"/>
    </source>
</evidence>
<keyword evidence="4" id="KW-1185">Reference proteome</keyword>
<dbReference type="Proteomes" id="UP001596101">
    <property type="component" value="Unassembled WGS sequence"/>
</dbReference>
<protein>
    <recommendedName>
        <fullName evidence="5">Secreted protein</fullName>
    </recommendedName>
</protein>
<comment type="caution">
    <text evidence="3">The sequence shown here is derived from an EMBL/GenBank/DDBJ whole genome shotgun (WGS) entry which is preliminary data.</text>
</comment>
<feature type="chain" id="PRO_5046950279" description="Secreted protein" evidence="2">
    <location>
        <begin position="20"/>
        <end position="109"/>
    </location>
</feature>
<feature type="region of interest" description="Disordered" evidence="1">
    <location>
        <begin position="43"/>
        <end position="109"/>
    </location>
</feature>
<feature type="signal peptide" evidence="2">
    <location>
        <begin position="1"/>
        <end position="19"/>
    </location>
</feature>
<dbReference type="EMBL" id="JBHSMR010000013">
    <property type="protein sequence ID" value="MFC5479643.1"/>
    <property type="molecule type" value="Genomic_DNA"/>
</dbReference>
<reference evidence="4" key="1">
    <citation type="journal article" date="2019" name="Int. J. Syst. Evol. Microbiol.">
        <title>The Global Catalogue of Microorganisms (GCM) 10K type strain sequencing project: providing services to taxonomists for standard genome sequencing and annotation.</title>
        <authorList>
            <consortium name="The Broad Institute Genomics Platform"/>
            <consortium name="The Broad Institute Genome Sequencing Center for Infectious Disease"/>
            <person name="Wu L."/>
            <person name="Ma J."/>
        </authorList>
    </citation>
    <scope>NUCLEOTIDE SEQUENCE [LARGE SCALE GENOMIC DNA]</scope>
    <source>
        <strain evidence="4">CCUG 43111</strain>
    </source>
</reference>
<organism evidence="3 4">
    <name type="scientific">Massilia suwonensis</name>
    <dbReference type="NCBI Taxonomy" id="648895"/>
    <lineage>
        <taxon>Bacteria</taxon>
        <taxon>Pseudomonadati</taxon>
        <taxon>Pseudomonadota</taxon>
        <taxon>Betaproteobacteria</taxon>
        <taxon>Burkholderiales</taxon>
        <taxon>Oxalobacteraceae</taxon>
        <taxon>Telluria group</taxon>
        <taxon>Massilia</taxon>
    </lineage>
</organism>
<feature type="compositionally biased region" description="Pro residues" evidence="1">
    <location>
        <begin position="99"/>
        <end position="109"/>
    </location>
</feature>